<keyword evidence="1" id="KW-0472">Membrane</keyword>
<keyword evidence="1" id="KW-1133">Transmembrane helix</keyword>
<reference evidence="2 3" key="1">
    <citation type="submission" date="2018-08" db="EMBL/GenBank/DDBJ databases">
        <authorList>
            <person name="Muller C M."/>
        </authorList>
    </citation>
    <scope>NUCLEOTIDE SEQUENCE [LARGE SCALE GENOMIC DNA]</scope>
</reference>
<sequence>MFGVRDSTGTWRDMIPVGYSLTHRPCSHSNCWSMGLGSGLILGLDCRDTCIYAVWEHPRRISQLNLFYIALLFLQLTIFSSDSY</sequence>
<name>A0A9X9L748_BLUGR</name>
<gene>
    <name evidence="2" type="ORF">BGT96224V316_LOCUS235</name>
</gene>
<protein>
    <submittedName>
        <fullName evidence="2">Bgt-50033</fullName>
    </submittedName>
</protein>
<keyword evidence="1" id="KW-0812">Transmembrane</keyword>
<organism evidence="2 3">
    <name type="scientific">Blumeria graminis f. sp. tritici</name>
    <dbReference type="NCBI Taxonomy" id="62690"/>
    <lineage>
        <taxon>Eukaryota</taxon>
        <taxon>Fungi</taxon>
        <taxon>Dikarya</taxon>
        <taxon>Ascomycota</taxon>
        <taxon>Pezizomycotina</taxon>
        <taxon>Leotiomycetes</taxon>
        <taxon>Erysiphales</taxon>
        <taxon>Erysiphaceae</taxon>
        <taxon>Blumeria</taxon>
    </lineage>
</organism>
<evidence type="ECO:0000256" key="1">
    <source>
        <dbReference type="SAM" id="Phobius"/>
    </source>
</evidence>
<dbReference type="EMBL" id="LR026984">
    <property type="protein sequence ID" value="VCU38985.1"/>
    <property type="molecule type" value="Genomic_DNA"/>
</dbReference>
<evidence type="ECO:0000313" key="3">
    <source>
        <dbReference type="Proteomes" id="UP000324639"/>
    </source>
</evidence>
<dbReference type="AlphaFoldDB" id="A0A9X9L748"/>
<proteinExistence type="predicted"/>
<accession>A0A9X9L748</accession>
<feature type="transmembrane region" description="Helical" evidence="1">
    <location>
        <begin position="64"/>
        <end position="81"/>
    </location>
</feature>
<keyword evidence="3" id="KW-1185">Reference proteome</keyword>
<evidence type="ECO:0000313" key="2">
    <source>
        <dbReference type="EMBL" id="VCU38985.1"/>
    </source>
</evidence>
<dbReference type="Proteomes" id="UP000324639">
    <property type="component" value="Chromosome Bgt_-01"/>
</dbReference>